<dbReference type="PANTHER" id="PTHR35531:SF1">
    <property type="entry name" value="INNER MEMBRANE PROTEIN YBCI-RELATED"/>
    <property type="match status" value="1"/>
</dbReference>
<gene>
    <name evidence="2" type="ORF">NB640_04315</name>
</gene>
<dbReference type="EMBL" id="CP098242">
    <property type="protein sequence ID" value="WAW10875.1"/>
    <property type="molecule type" value="Genomic_DNA"/>
</dbReference>
<dbReference type="PANTHER" id="PTHR35531">
    <property type="entry name" value="INNER MEMBRANE PROTEIN YBCI-RELATED"/>
    <property type="match status" value="1"/>
</dbReference>
<protein>
    <submittedName>
        <fullName evidence="2">Metal-dependent hydrolase</fullName>
    </submittedName>
</protein>
<evidence type="ECO:0000256" key="1">
    <source>
        <dbReference type="SAM" id="Phobius"/>
    </source>
</evidence>
<dbReference type="Proteomes" id="UP001156215">
    <property type="component" value="Chromosome"/>
</dbReference>
<dbReference type="GO" id="GO:0016787">
    <property type="term" value="F:hydrolase activity"/>
    <property type="evidence" value="ECO:0007669"/>
    <property type="project" value="UniProtKB-KW"/>
</dbReference>
<reference evidence="2" key="1">
    <citation type="journal article" date="2022" name="Front. Microbiol.">
        <title>New perspectives on an old grouping: The genomic and phenotypic variability of Oxalobacter formigenes and the implications for calcium oxalate stone prevention.</title>
        <authorList>
            <person name="Chmiel J.A."/>
            <person name="Carr C."/>
            <person name="Stuivenberg G.A."/>
            <person name="Venema R."/>
            <person name="Chanyi R.M."/>
            <person name="Al K.F."/>
            <person name="Giguere D."/>
            <person name="Say H."/>
            <person name="Akouris P.P."/>
            <person name="Dominguez Romero S.A."/>
            <person name="Kwong A."/>
            <person name="Tai V."/>
            <person name="Koval S.F."/>
            <person name="Razvi H."/>
            <person name="Bjazevic J."/>
            <person name="Burton J.P."/>
        </authorList>
    </citation>
    <scope>NUCLEOTIDE SEQUENCE</scope>
    <source>
        <strain evidence="2">WoOx3</strain>
    </source>
</reference>
<keyword evidence="1" id="KW-0472">Membrane</keyword>
<evidence type="ECO:0000313" key="3">
    <source>
        <dbReference type="Proteomes" id="UP001156215"/>
    </source>
</evidence>
<dbReference type="Pfam" id="PF04307">
    <property type="entry name" value="YdjM"/>
    <property type="match status" value="1"/>
</dbReference>
<feature type="transmembrane region" description="Helical" evidence="1">
    <location>
        <begin position="49"/>
        <end position="67"/>
    </location>
</feature>
<dbReference type="KEGG" id="ovb:NB640_04315"/>
<dbReference type="AlphaFoldDB" id="A0A9E9P433"/>
<organism evidence="2 3">
    <name type="scientific">Oxalobacter vibrioformis</name>
    <dbReference type="NCBI Taxonomy" id="933080"/>
    <lineage>
        <taxon>Bacteria</taxon>
        <taxon>Pseudomonadati</taxon>
        <taxon>Pseudomonadota</taxon>
        <taxon>Betaproteobacteria</taxon>
        <taxon>Burkholderiales</taxon>
        <taxon>Oxalobacteraceae</taxon>
        <taxon>Oxalobacter</taxon>
    </lineage>
</organism>
<name>A0A9E9P433_9BURK</name>
<dbReference type="InterPro" id="IPR007404">
    <property type="entry name" value="YdjM-like"/>
</dbReference>
<keyword evidence="3" id="KW-1185">Reference proteome</keyword>
<feature type="transmembrane region" description="Helical" evidence="1">
    <location>
        <begin position="12"/>
        <end position="29"/>
    </location>
</feature>
<keyword evidence="1" id="KW-0812">Transmembrane</keyword>
<evidence type="ECO:0000313" key="2">
    <source>
        <dbReference type="EMBL" id="WAW10875.1"/>
    </source>
</evidence>
<keyword evidence="1" id="KW-1133">Transmembrane helix</keyword>
<feature type="transmembrane region" description="Helical" evidence="1">
    <location>
        <begin position="144"/>
        <end position="163"/>
    </location>
</feature>
<proteinExistence type="predicted"/>
<feature type="transmembrane region" description="Helical" evidence="1">
    <location>
        <begin position="79"/>
        <end position="105"/>
    </location>
</feature>
<accession>A0A9E9P433</accession>
<keyword evidence="2" id="KW-0378">Hydrolase</keyword>
<sequence length="167" mass="18900">MGLGIGLGKKTIPTRLLVTGILFSVIPDFDGIGFWTGIAYGSTIGHRGLTHSLVFAVLLALFGTLFFKWFRTTARATFFFLLLTTVSHTLLDSITNGGLGVVFFWPWSNKRYFLPWQVIEVSPIRISDFLSRRGYVVLISELKWIWAPCLSAGFILMATRRIFFRRS</sequence>